<comment type="caution">
    <text evidence="2">The sequence shown here is derived from an EMBL/GenBank/DDBJ whole genome shotgun (WGS) entry which is preliminary data.</text>
</comment>
<feature type="domain" description="CheW-like" evidence="1">
    <location>
        <begin position="161"/>
        <end position="284"/>
    </location>
</feature>
<accession>A0ABX2TIZ2</accession>
<gene>
    <name evidence="2" type="ORF">HND93_31205</name>
</gene>
<sequence length="294" mass="30089">MSDAPLPSVLAFERGGVSVCCPVADVAEIVEEPVLGDPGYPVPLLASTLLHRGLLIPVVDPVCVFDRPASPQGDVVLIAGPGGTVGLLSDRVLGFRTPSTVAPAPWVPAGRICRRVAVIDGVGQAFLFGADGLADVPAVAAPPPATVDATDAAAGGGVMHIVFTIDGRDYAAAYPEVGRILHRQRVFRLPGAVPPVRHAVEMIGAVVPAFDLSGADGMPERGDFVVLVSPVGPLALRVDGIGRPLPLTPDAGDPAWFASRGVAAVARVDERPYAVVTGEALLRDLIGQPGSGGR</sequence>
<reference evidence="2 3" key="1">
    <citation type="submission" date="2020-05" db="EMBL/GenBank/DDBJ databases">
        <title>Azospirillum oleiclasticum sp. nov, a nitrogen-fixing and heavy crude oil-emulsifying bacterium isolated from the crude oil of Yumen Oilfield.</title>
        <authorList>
            <person name="Wu D."/>
            <person name="Cai M."/>
            <person name="Zhang X."/>
        </authorList>
    </citation>
    <scope>NUCLEOTIDE SEQUENCE [LARGE SCALE GENOMIC DNA]</scope>
    <source>
        <strain evidence="2 3">ROY-1-1-2</strain>
    </source>
</reference>
<name>A0ABX2TIZ2_9PROT</name>
<evidence type="ECO:0000313" key="3">
    <source>
        <dbReference type="Proteomes" id="UP000584642"/>
    </source>
</evidence>
<dbReference type="Pfam" id="PF01584">
    <property type="entry name" value="CheW"/>
    <property type="match status" value="2"/>
</dbReference>
<protein>
    <recommendedName>
        <fullName evidence="1">CheW-like domain-containing protein</fullName>
    </recommendedName>
</protein>
<keyword evidence="3" id="KW-1185">Reference proteome</keyword>
<evidence type="ECO:0000259" key="1">
    <source>
        <dbReference type="Pfam" id="PF01584"/>
    </source>
</evidence>
<dbReference type="InterPro" id="IPR002545">
    <property type="entry name" value="CheW-lke_dom"/>
</dbReference>
<dbReference type="Proteomes" id="UP000584642">
    <property type="component" value="Unassembled WGS sequence"/>
</dbReference>
<dbReference type="InterPro" id="IPR036061">
    <property type="entry name" value="CheW-like_dom_sf"/>
</dbReference>
<evidence type="ECO:0000313" key="2">
    <source>
        <dbReference type="EMBL" id="NYZ24196.1"/>
    </source>
</evidence>
<dbReference type="EMBL" id="JABFDB010000037">
    <property type="protein sequence ID" value="NYZ24196.1"/>
    <property type="molecule type" value="Genomic_DNA"/>
</dbReference>
<dbReference type="RefSeq" id="WP_180285973.1">
    <property type="nucleotide sequence ID" value="NZ_JABFDB010000037.1"/>
</dbReference>
<dbReference type="SUPFAM" id="SSF50341">
    <property type="entry name" value="CheW-like"/>
    <property type="match status" value="2"/>
</dbReference>
<proteinExistence type="predicted"/>
<organism evidence="2 3">
    <name type="scientific">Azospirillum oleiclasticum</name>
    <dbReference type="NCBI Taxonomy" id="2735135"/>
    <lineage>
        <taxon>Bacteria</taxon>
        <taxon>Pseudomonadati</taxon>
        <taxon>Pseudomonadota</taxon>
        <taxon>Alphaproteobacteria</taxon>
        <taxon>Rhodospirillales</taxon>
        <taxon>Azospirillaceae</taxon>
        <taxon>Azospirillum</taxon>
    </lineage>
</organism>
<feature type="domain" description="CheW-like" evidence="1">
    <location>
        <begin position="9"/>
        <end position="97"/>
    </location>
</feature>